<keyword evidence="2" id="KW-1185">Reference proteome</keyword>
<gene>
    <name evidence="1" type="ORF">PSON_ATCC_30995.1.T0070218</name>
</gene>
<dbReference type="EMBL" id="CAJJDN010000007">
    <property type="protein sequence ID" value="CAD8053196.1"/>
    <property type="molecule type" value="Genomic_DNA"/>
</dbReference>
<protein>
    <submittedName>
        <fullName evidence="1">Uncharacterized protein</fullName>
    </submittedName>
</protein>
<reference evidence="1" key="1">
    <citation type="submission" date="2021-01" db="EMBL/GenBank/DDBJ databases">
        <authorList>
            <consortium name="Genoscope - CEA"/>
            <person name="William W."/>
        </authorList>
    </citation>
    <scope>NUCLEOTIDE SEQUENCE</scope>
</reference>
<dbReference type="InterPro" id="IPR006553">
    <property type="entry name" value="Leu-rich_rpt_Cys-con_subtyp"/>
</dbReference>
<sequence length="1262" mass="146040">MNFNISIRSPFIEEFISTLNKTDTIYDHFDYEQIQIISNNKYSLLIVTTNFIGSIEQRIEMAQQLVNHQKMINQRLRNLGLNGILVDIFEYEIIKNDDAVIIICKTMRLSQQKGQINLGLANCIEFYTGLELKGVRQQIIMQIEDLGMNKIIPFTFLEGIINEDNYELIANLPQVQQSDLLNQNGNSNHFSNQSAIVIIYNDQLVQFKQLNEMKDIHILKYLELTSGVKISDVLKKSSKKIVNDKLHYLNQEDELIAIGDVGEKGNIQLSIKIKNNNYTLTAEWNNMKELINQRIDGQSFEQLPNNLFTPIDNDILSYFNHFEFDQRGSLIFLNCSLKGDVKNKVIIINKQIKRQIWFIALKTLLTILQVNIQNAIYQDQKLHLRTLCKLNQKIPILQVEIQADLKEEDFNLILDQCNLNPNLESLVIDGSNFKDSILSGLIQGNILKSIKELSFKGCQNITDEGISLLQNFGVQKLDISHTQIHLTLPQHLQILNIAYSKFKEETLLQLFRDKSLVNLISINISGLASDKLIQVIFSCHYKELRVLIANECKLSLSVFHYIHDSKHVKQLDLLSFQGSITDVEESIFKKNGYALLGASKTKLSKLDLSYCLINDKLIQSMVEAGKLLKNLRALSLSGCRYISDKSIYLLCDAHYTSTSQLKSLDISNLPQITESSLEYLTNKTLKNLSDLNLAYSTQIQSEHLKKAFDTGKFNQLKYLGISGTTDSGGQADIFKFNIPELCTYYIRNHLSEIQLVEIYTSTKNIQNISTTILNLLQTQILTKIITPDQIILEPETYNLFRNCIGCERLLLNNKPLQLDIQDKIEQQNLLTANQFYERLLKQNQHVIINNNEIKFIKQMFNFQTINRICFKKTEIIDKDIQGICQNLILTEINIKKCKKLTFKSLIYLQKLSNSLINLDFRGTIFENFYQTLEHLQYFPQLLYLNGGKLNIEIINVNETNHVIQELQHLPSLWMQLEQIKSFKLTIRAHYIQTFKFIFKTMSLLLNKNQDFIKSMSLQLYQFKVIQDKSLQLFHNSLLNLQFLQNFHLGFQSMKNISLLTLKNMFISLSSLDSLKSLSVSLDDCQVQFVDEDLFLASTVFEGIRNMKLKSFSFSSNDTVTYDQSIFSSLFKYISDIDTLKHIKLSFQRHAINRESLSELFQALKELNLQSLSLNFEQSGVKYTRQIWGELLEVLRMNYSLFDLELNFNHTFELTDMDIHSIIDELYCMKLTTTCVSLIGCYHNEKSIKEFANEDVKNYQFFI</sequence>
<evidence type="ECO:0000313" key="1">
    <source>
        <dbReference type="EMBL" id="CAD8053196.1"/>
    </source>
</evidence>
<dbReference type="PANTHER" id="PTHR13318">
    <property type="entry name" value="PARTNER OF PAIRED, ISOFORM B-RELATED"/>
    <property type="match status" value="1"/>
</dbReference>
<dbReference type="SMART" id="SM00367">
    <property type="entry name" value="LRR_CC"/>
    <property type="match status" value="5"/>
</dbReference>
<organism evidence="1 2">
    <name type="scientific">Paramecium sonneborni</name>
    <dbReference type="NCBI Taxonomy" id="65129"/>
    <lineage>
        <taxon>Eukaryota</taxon>
        <taxon>Sar</taxon>
        <taxon>Alveolata</taxon>
        <taxon>Ciliophora</taxon>
        <taxon>Intramacronucleata</taxon>
        <taxon>Oligohymenophorea</taxon>
        <taxon>Peniculida</taxon>
        <taxon>Parameciidae</taxon>
        <taxon>Paramecium</taxon>
    </lineage>
</organism>
<dbReference type="AlphaFoldDB" id="A0A8S1KJA7"/>
<dbReference type="GO" id="GO:0031146">
    <property type="term" value="P:SCF-dependent proteasomal ubiquitin-dependent protein catabolic process"/>
    <property type="evidence" value="ECO:0007669"/>
    <property type="project" value="TreeGrafter"/>
</dbReference>
<accession>A0A8S1KJA7</accession>
<name>A0A8S1KJA7_9CILI</name>
<dbReference type="OrthoDB" id="550575at2759"/>
<proteinExistence type="predicted"/>
<dbReference type="Proteomes" id="UP000692954">
    <property type="component" value="Unassembled WGS sequence"/>
</dbReference>
<comment type="caution">
    <text evidence="1">The sequence shown here is derived from an EMBL/GenBank/DDBJ whole genome shotgun (WGS) entry which is preliminary data.</text>
</comment>
<evidence type="ECO:0000313" key="2">
    <source>
        <dbReference type="Proteomes" id="UP000692954"/>
    </source>
</evidence>
<dbReference type="GO" id="GO:0019005">
    <property type="term" value="C:SCF ubiquitin ligase complex"/>
    <property type="evidence" value="ECO:0007669"/>
    <property type="project" value="TreeGrafter"/>
</dbReference>
<dbReference type="PANTHER" id="PTHR13318:SF105">
    <property type="entry name" value="F-BOX_LRR-REPEAT PROTEIN 3"/>
    <property type="match status" value="1"/>
</dbReference>